<keyword evidence="5" id="KW-1185">Reference proteome</keyword>
<dbReference type="CDD" id="cd05233">
    <property type="entry name" value="SDR_c"/>
    <property type="match status" value="1"/>
</dbReference>
<evidence type="ECO:0000259" key="3">
    <source>
        <dbReference type="SMART" id="SM00822"/>
    </source>
</evidence>
<comment type="similarity">
    <text evidence="1">Belongs to the short-chain dehydrogenases/reductases (SDR) family.</text>
</comment>
<gene>
    <name evidence="4" type="ORF">F1654_03405</name>
</gene>
<dbReference type="InterPro" id="IPR036291">
    <property type="entry name" value="NAD(P)-bd_dom_sf"/>
</dbReference>
<reference evidence="4 5" key="1">
    <citation type="submission" date="2019-09" db="EMBL/GenBank/DDBJ databases">
        <authorList>
            <person name="Kevbrin V."/>
            <person name="Grouzdev D.S."/>
        </authorList>
    </citation>
    <scope>NUCLEOTIDE SEQUENCE [LARGE SCALE GENOMIC DNA]</scope>
    <source>
        <strain evidence="4 5">G-192</strain>
    </source>
</reference>
<name>A0A5M6ZJR7_9PROT</name>
<dbReference type="Proteomes" id="UP000325122">
    <property type="component" value="Unassembled WGS sequence"/>
</dbReference>
<dbReference type="PRINTS" id="PR00080">
    <property type="entry name" value="SDRFAMILY"/>
</dbReference>
<dbReference type="InterPro" id="IPR057326">
    <property type="entry name" value="KR_dom"/>
</dbReference>
<dbReference type="PANTHER" id="PTHR43639:SF1">
    <property type="entry name" value="SHORT-CHAIN DEHYDROGENASE_REDUCTASE FAMILY PROTEIN"/>
    <property type="match status" value="1"/>
</dbReference>
<dbReference type="PANTHER" id="PTHR43639">
    <property type="entry name" value="OXIDOREDUCTASE, SHORT-CHAIN DEHYDROGENASE/REDUCTASE FAMILY (AFU_ORTHOLOGUE AFUA_5G02870)"/>
    <property type="match status" value="1"/>
</dbReference>
<evidence type="ECO:0000313" key="4">
    <source>
        <dbReference type="EMBL" id="KAA5805053.1"/>
    </source>
</evidence>
<feature type="domain" description="Ketoreductase" evidence="3">
    <location>
        <begin position="18"/>
        <end position="156"/>
    </location>
</feature>
<proteinExistence type="inferred from homology"/>
<dbReference type="EMBL" id="VWOJ01000001">
    <property type="protein sequence ID" value="KAA5805053.1"/>
    <property type="molecule type" value="Genomic_DNA"/>
</dbReference>
<dbReference type="Pfam" id="PF13561">
    <property type="entry name" value="adh_short_C2"/>
    <property type="match status" value="1"/>
</dbReference>
<evidence type="ECO:0000313" key="5">
    <source>
        <dbReference type="Proteomes" id="UP000325122"/>
    </source>
</evidence>
<organism evidence="4 5">
    <name type="scientific">Alkalicaulis satelles</name>
    <dbReference type="NCBI Taxonomy" id="2609175"/>
    <lineage>
        <taxon>Bacteria</taxon>
        <taxon>Pseudomonadati</taxon>
        <taxon>Pseudomonadota</taxon>
        <taxon>Alphaproteobacteria</taxon>
        <taxon>Maricaulales</taxon>
        <taxon>Maricaulaceae</taxon>
        <taxon>Alkalicaulis</taxon>
    </lineage>
</organism>
<dbReference type="SUPFAM" id="SSF51735">
    <property type="entry name" value="NAD(P)-binding Rossmann-fold domains"/>
    <property type="match status" value="1"/>
</dbReference>
<comment type="caution">
    <text evidence="4">The sequence shown here is derived from an EMBL/GenBank/DDBJ whole genome shotgun (WGS) entry which is preliminary data.</text>
</comment>
<dbReference type="Gene3D" id="3.40.50.720">
    <property type="entry name" value="NAD(P)-binding Rossmann-like Domain"/>
    <property type="match status" value="1"/>
</dbReference>
<dbReference type="FunFam" id="3.40.50.720:FF:000084">
    <property type="entry name" value="Short-chain dehydrogenase reductase"/>
    <property type="match status" value="1"/>
</dbReference>
<dbReference type="SMART" id="SM00822">
    <property type="entry name" value="PKS_KR"/>
    <property type="match status" value="1"/>
</dbReference>
<keyword evidence="2" id="KW-0560">Oxidoreductase</keyword>
<dbReference type="PRINTS" id="PR00081">
    <property type="entry name" value="GDHRDH"/>
</dbReference>
<dbReference type="GO" id="GO:0016491">
    <property type="term" value="F:oxidoreductase activity"/>
    <property type="evidence" value="ECO:0007669"/>
    <property type="project" value="UniProtKB-KW"/>
</dbReference>
<dbReference type="AlphaFoldDB" id="A0A5M6ZJR7"/>
<accession>A0A5M6ZJR7</accession>
<dbReference type="RefSeq" id="WP_150022084.1">
    <property type="nucleotide sequence ID" value="NZ_VWOJ01000001.1"/>
</dbReference>
<sequence>MIAKVNGNAAVYPSLKGRVVVVTGGGSGIGAALTEAFARQGARVAFIDVAEEASRALDQSLSGLDPAPAYYHCDITDTAALKAVLARIAREAGPVDVLVNNAANDDRHRVEDVTPEYWDNRIAINLRHQFFASQAVAEGMRARGQGVIVNLGSISWRLGLPELSVYETAKAGVEGMTRAMARELGEHGVRVVCIVPGNVKTPRQAQWYTAGEEARIVEQQALKFRIEPGDIAAVALFLASDDARACTGHEFMVDAGWG</sequence>
<evidence type="ECO:0000256" key="2">
    <source>
        <dbReference type="ARBA" id="ARBA00023002"/>
    </source>
</evidence>
<dbReference type="InterPro" id="IPR002347">
    <property type="entry name" value="SDR_fam"/>
</dbReference>
<evidence type="ECO:0000256" key="1">
    <source>
        <dbReference type="ARBA" id="ARBA00006484"/>
    </source>
</evidence>
<protein>
    <submittedName>
        <fullName evidence="4">SDR family oxidoreductase</fullName>
    </submittedName>
</protein>